<dbReference type="Gene3D" id="3.20.20.70">
    <property type="entry name" value="Aldolase class I"/>
    <property type="match status" value="1"/>
</dbReference>
<evidence type="ECO:0000256" key="5">
    <source>
        <dbReference type="ARBA" id="ARBA00022694"/>
    </source>
</evidence>
<dbReference type="FunFam" id="3.20.20.70:FF:000159">
    <property type="entry name" value="tRNA-dihydrouridine synthase 4"/>
    <property type="match status" value="1"/>
</dbReference>
<evidence type="ECO:0000256" key="9">
    <source>
        <dbReference type="ARBA" id="ARBA00071722"/>
    </source>
</evidence>
<evidence type="ECO:0000256" key="6">
    <source>
        <dbReference type="ARBA" id="ARBA00022857"/>
    </source>
</evidence>
<evidence type="ECO:0000313" key="14">
    <source>
        <dbReference type="RefSeq" id="XP_011310851.1"/>
    </source>
</evidence>
<evidence type="ECO:0000256" key="10">
    <source>
        <dbReference type="ARBA" id="ARBA00078338"/>
    </source>
</evidence>
<evidence type="ECO:0000256" key="4">
    <source>
        <dbReference type="ARBA" id="ARBA00022664"/>
    </source>
</evidence>
<comment type="cofactor">
    <cofactor evidence="1">
        <name>FMN</name>
        <dbReference type="ChEBI" id="CHEBI:58210"/>
    </cofactor>
</comment>
<dbReference type="RefSeq" id="XP_011310851.1">
    <property type="nucleotide sequence ID" value="XM_011312549.1"/>
</dbReference>
<keyword evidence="3" id="KW-0288">FMN</keyword>
<keyword evidence="7" id="KW-0560">Oxidoreductase</keyword>
<dbReference type="Pfam" id="PF01207">
    <property type="entry name" value="Dus"/>
    <property type="match status" value="1"/>
</dbReference>
<dbReference type="EMBL" id="GBYB01011194">
    <property type="protein sequence ID" value="JAG80961.1"/>
    <property type="molecule type" value="Transcribed_RNA"/>
</dbReference>
<evidence type="ECO:0000313" key="13">
    <source>
        <dbReference type="Proteomes" id="UP000694866"/>
    </source>
</evidence>
<evidence type="ECO:0000256" key="8">
    <source>
        <dbReference type="ARBA" id="ARBA00023027"/>
    </source>
</evidence>
<dbReference type="PANTHER" id="PTHR11082:SF31">
    <property type="entry name" value="TRNA-DIHYDROURIDINE(20A_20B) SYNTHASE [NAD(P)+]-LIKE"/>
    <property type="match status" value="1"/>
</dbReference>
<protein>
    <recommendedName>
        <fullName evidence="9">tRNA-dihydrouridine(20a/20b) synthase [NAD(P)+]</fullName>
    </recommendedName>
    <alternativeName>
        <fullName evidence="10">tRNA-dihydrouridine synthase 4</fullName>
    </alternativeName>
</protein>
<dbReference type="GeneID" id="105271168"/>
<evidence type="ECO:0000313" key="12">
    <source>
        <dbReference type="EMBL" id="JAG80961.1"/>
    </source>
</evidence>
<reference evidence="14" key="2">
    <citation type="submission" date="2025-04" db="UniProtKB">
        <authorList>
            <consortium name="RefSeq"/>
        </authorList>
    </citation>
    <scope>IDENTIFICATION</scope>
    <source>
        <strain evidence="14">USDA-PBARC FA_bdor</strain>
        <tissue evidence="14">Whole organism</tissue>
    </source>
</reference>
<evidence type="ECO:0000256" key="3">
    <source>
        <dbReference type="ARBA" id="ARBA00022643"/>
    </source>
</evidence>
<keyword evidence="8" id="KW-0520">NAD</keyword>
<sequence>MAVDIVEMLKESRMTKICAPMVRYSKLPFRDLVRRYACDICFTPMILADSFVQSSKARDNEFSTNKKDEPLVVQFAAKTPGDFANAAEMVAPYCNGVDLNCGCPQRWAIKEGYGVDLLSKPQLVKELVQTVRNRIPAPFTVSVKIRLLKDLPKTIDLCRTLEKSGVSFLTVHARTALMRNQPIDLFSLKAIRESIQIPVIANGGVNSLQQAKDLYESSKCQGIMVANGLLTNPALFSGATVTPLTCIQDWLNITSTIPTNFLTMHHHLVFMLEKSLPKIQRQIFNNLQTRESSLEFIHSHYGVTPQAVPESIEPIACSYQLPLRHNSKLIEQSDSGDEWEIIPSFFDEEKLTCNIDPN</sequence>
<keyword evidence="13" id="KW-1185">Reference proteome</keyword>
<dbReference type="SUPFAM" id="SSF51395">
    <property type="entry name" value="FMN-linked oxidoreductases"/>
    <property type="match status" value="1"/>
</dbReference>
<dbReference type="GO" id="GO:0102266">
    <property type="term" value="F:tRNA-dihydrouridine20a synthase activity"/>
    <property type="evidence" value="ECO:0007669"/>
    <property type="project" value="UniProtKB-ARBA"/>
</dbReference>
<name>A0A0C9R4H0_9HYME</name>
<dbReference type="InterPro" id="IPR013785">
    <property type="entry name" value="Aldolase_TIM"/>
</dbReference>
<evidence type="ECO:0000256" key="2">
    <source>
        <dbReference type="ARBA" id="ARBA00022630"/>
    </source>
</evidence>
<evidence type="ECO:0000256" key="1">
    <source>
        <dbReference type="ARBA" id="ARBA00001917"/>
    </source>
</evidence>
<reference evidence="12" key="1">
    <citation type="submission" date="2015-01" db="EMBL/GenBank/DDBJ databases">
        <title>Transcriptome Assembly of Fopius arisanus.</title>
        <authorList>
            <person name="Geib S."/>
        </authorList>
    </citation>
    <scope>NUCLEOTIDE SEQUENCE</scope>
</reference>
<dbReference type="AlphaFoldDB" id="A0A0C9R4H0"/>
<dbReference type="Proteomes" id="UP000694866">
    <property type="component" value="Unplaced"/>
</dbReference>
<evidence type="ECO:0000256" key="7">
    <source>
        <dbReference type="ARBA" id="ARBA00023002"/>
    </source>
</evidence>
<dbReference type="KEGG" id="fas:105271168"/>
<keyword evidence="5" id="KW-0819">tRNA processing</keyword>
<dbReference type="GO" id="GO:0102267">
    <property type="term" value="F:tRNA-dihydrouridine20b synthase activity"/>
    <property type="evidence" value="ECO:0007669"/>
    <property type="project" value="UniProtKB-ARBA"/>
</dbReference>
<keyword evidence="6" id="KW-0521">NADP</keyword>
<dbReference type="OrthoDB" id="9977870at2759"/>
<feature type="domain" description="DUS-like FMN-binding" evidence="11">
    <location>
        <begin position="18"/>
        <end position="288"/>
    </location>
</feature>
<accession>A0A9R1TKY9</accession>
<keyword evidence="2" id="KW-0285">Flavoprotein</keyword>
<gene>
    <name evidence="12" type="primary">Dus4l</name>
    <name evidence="14" type="synonym">Dus4</name>
    <name evidence="12" type="ORF">g.679</name>
</gene>
<proteinExistence type="predicted"/>
<dbReference type="GO" id="GO:0006397">
    <property type="term" value="P:mRNA processing"/>
    <property type="evidence" value="ECO:0007669"/>
    <property type="project" value="UniProtKB-KW"/>
</dbReference>
<accession>A0A0C9R4H0</accession>
<dbReference type="InterPro" id="IPR035587">
    <property type="entry name" value="DUS-like_FMN-bd"/>
</dbReference>
<organism evidence="12">
    <name type="scientific">Fopius arisanus</name>
    <dbReference type="NCBI Taxonomy" id="64838"/>
    <lineage>
        <taxon>Eukaryota</taxon>
        <taxon>Metazoa</taxon>
        <taxon>Ecdysozoa</taxon>
        <taxon>Arthropoda</taxon>
        <taxon>Hexapoda</taxon>
        <taxon>Insecta</taxon>
        <taxon>Pterygota</taxon>
        <taxon>Neoptera</taxon>
        <taxon>Endopterygota</taxon>
        <taxon>Hymenoptera</taxon>
        <taxon>Apocrita</taxon>
        <taxon>Ichneumonoidea</taxon>
        <taxon>Braconidae</taxon>
        <taxon>Opiinae</taxon>
        <taxon>Fopius</taxon>
    </lineage>
</organism>
<keyword evidence="4" id="KW-0507">mRNA processing</keyword>
<evidence type="ECO:0000259" key="11">
    <source>
        <dbReference type="Pfam" id="PF01207"/>
    </source>
</evidence>
<dbReference type="PANTHER" id="PTHR11082">
    <property type="entry name" value="TRNA-DIHYDROURIDINE SYNTHASE"/>
    <property type="match status" value="1"/>
</dbReference>
<dbReference type="CTD" id="35179"/>
<dbReference type="CDD" id="cd02801">
    <property type="entry name" value="DUS_like_FMN"/>
    <property type="match status" value="1"/>
</dbReference>